<accession>A0A1Y0BY39</accession>
<gene>
    <name evidence="2" type="ORF">BTO20_03760</name>
</gene>
<organism evidence="2 3">
    <name type="scientific">Mycobacterium dioxanotrophicus</name>
    <dbReference type="NCBI Taxonomy" id="482462"/>
    <lineage>
        <taxon>Bacteria</taxon>
        <taxon>Bacillati</taxon>
        <taxon>Actinomycetota</taxon>
        <taxon>Actinomycetes</taxon>
        <taxon>Mycobacteriales</taxon>
        <taxon>Mycobacteriaceae</taxon>
        <taxon>Mycobacterium</taxon>
    </lineage>
</organism>
<name>A0A1Y0BY39_9MYCO</name>
<sequence length="149" mass="16493">MTVTPASLTALEASARKRSADVEARIDRALKKMRKQGLDINVSSLARHAGVSRSVIHRRPQLREQIRTTQPLAAAPDPPPPPATNTESSIITALRTRLKARDAQIADLKAQLRERDHIIATLHGQLARKPHPDTTPSWLVVRVAAWFAR</sequence>
<dbReference type="KEGG" id="mdx:BTO20_03760"/>
<reference evidence="2 3" key="1">
    <citation type="submission" date="2017-04" db="EMBL/GenBank/DDBJ databases">
        <title>Whole Genome Sequence of 1,4-Dioxane Degrading Bacterium Mycobacterium dioxanotrophicus PH-06.</title>
        <authorList>
            <person name="He Y."/>
        </authorList>
    </citation>
    <scope>NUCLEOTIDE SEQUENCE [LARGE SCALE GENOMIC DNA]</scope>
    <source>
        <strain evidence="2 3">PH-06</strain>
    </source>
</reference>
<dbReference type="Pfam" id="PF19776">
    <property type="entry name" value="DUF6262"/>
    <property type="match status" value="1"/>
</dbReference>
<feature type="region of interest" description="Disordered" evidence="1">
    <location>
        <begin position="51"/>
        <end position="88"/>
    </location>
</feature>
<protein>
    <submittedName>
        <fullName evidence="2">Transposase</fullName>
    </submittedName>
</protein>
<dbReference type="InterPro" id="IPR046229">
    <property type="entry name" value="TnpC-like"/>
</dbReference>
<evidence type="ECO:0000256" key="1">
    <source>
        <dbReference type="SAM" id="MobiDB-lite"/>
    </source>
</evidence>
<dbReference type="AlphaFoldDB" id="A0A1Y0BY39"/>
<proteinExistence type="predicted"/>
<evidence type="ECO:0000313" key="2">
    <source>
        <dbReference type="EMBL" id="ART67820.1"/>
    </source>
</evidence>
<dbReference type="Gene3D" id="1.20.5.170">
    <property type="match status" value="1"/>
</dbReference>
<keyword evidence="3" id="KW-1185">Reference proteome</keyword>
<dbReference type="OrthoDB" id="4380416at2"/>
<evidence type="ECO:0000313" key="3">
    <source>
        <dbReference type="Proteomes" id="UP000195331"/>
    </source>
</evidence>
<dbReference type="Proteomes" id="UP000195331">
    <property type="component" value="Chromosome"/>
</dbReference>
<dbReference type="RefSeq" id="WP_087073506.1">
    <property type="nucleotide sequence ID" value="NZ_CP020809.1"/>
</dbReference>
<dbReference type="EMBL" id="CP020809">
    <property type="protein sequence ID" value="ART67820.1"/>
    <property type="molecule type" value="Genomic_DNA"/>
</dbReference>